<dbReference type="AlphaFoldDB" id="A0A0A9CH11"/>
<organism evidence="1">
    <name type="scientific">Arundo donax</name>
    <name type="common">Giant reed</name>
    <name type="synonym">Donax arundinaceus</name>
    <dbReference type="NCBI Taxonomy" id="35708"/>
    <lineage>
        <taxon>Eukaryota</taxon>
        <taxon>Viridiplantae</taxon>
        <taxon>Streptophyta</taxon>
        <taxon>Embryophyta</taxon>
        <taxon>Tracheophyta</taxon>
        <taxon>Spermatophyta</taxon>
        <taxon>Magnoliopsida</taxon>
        <taxon>Liliopsida</taxon>
        <taxon>Poales</taxon>
        <taxon>Poaceae</taxon>
        <taxon>PACMAD clade</taxon>
        <taxon>Arundinoideae</taxon>
        <taxon>Arundineae</taxon>
        <taxon>Arundo</taxon>
    </lineage>
</organism>
<proteinExistence type="predicted"/>
<evidence type="ECO:0000313" key="1">
    <source>
        <dbReference type="EMBL" id="JAD70807.1"/>
    </source>
</evidence>
<reference evidence="1" key="1">
    <citation type="submission" date="2014-09" db="EMBL/GenBank/DDBJ databases">
        <authorList>
            <person name="Magalhaes I.L.F."/>
            <person name="Oliveira U."/>
            <person name="Santos F.R."/>
            <person name="Vidigal T.H.D.A."/>
            <person name="Brescovit A.D."/>
            <person name="Santos A.J."/>
        </authorList>
    </citation>
    <scope>NUCLEOTIDE SEQUENCE</scope>
    <source>
        <tissue evidence="1">Shoot tissue taken approximately 20 cm above the soil surface</tissue>
    </source>
</reference>
<name>A0A0A9CH11_ARUDO</name>
<protein>
    <submittedName>
        <fullName evidence="1">Uncharacterized protein</fullName>
    </submittedName>
</protein>
<sequence>MLHLIIEKQYRSLRGLQNMGITLGLMRKENLPLKIGYVLRY</sequence>
<reference evidence="1" key="2">
    <citation type="journal article" date="2015" name="Data Brief">
        <title>Shoot transcriptome of the giant reed, Arundo donax.</title>
        <authorList>
            <person name="Barrero R.A."/>
            <person name="Guerrero F.D."/>
            <person name="Moolhuijzen P."/>
            <person name="Goolsby J.A."/>
            <person name="Tidwell J."/>
            <person name="Bellgard S.E."/>
            <person name="Bellgard M.I."/>
        </authorList>
    </citation>
    <scope>NUCLEOTIDE SEQUENCE</scope>
    <source>
        <tissue evidence="1">Shoot tissue taken approximately 20 cm above the soil surface</tissue>
    </source>
</reference>
<dbReference type="EMBL" id="GBRH01227088">
    <property type="protein sequence ID" value="JAD70807.1"/>
    <property type="molecule type" value="Transcribed_RNA"/>
</dbReference>
<accession>A0A0A9CH11</accession>